<gene>
    <name evidence="3" type="ORF">ASPCAL02364</name>
</gene>
<dbReference type="NCBIfam" id="TIGR02118">
    <property type="entry name" value="EthD family reductase"/>
    <property type="match status" value="1"/>
</dbReference>
<feature type="domain" description="EthD" evidence="2">
    <location>
        <begin position="15"/>
        <end position="105"/>
    </location>
</feature>
<dbReference type="AlphaFoldDB" id="A0A0U5GLH1"/>
<sequence>MASNKISKFTLLKRRPDLTRDEYNNHWHTTHAHILASSPAFWRYTESYVQNHVLPIPAALAHGPEPPFDGIAKTYQKPRDDLVKDDFFNDPSYLTVVRQDELNFLSVYECTTLYNIEHIVKDGPRSGVKYLSFLRRSEGLDHEQFLDYWIHQHAALVKIVKPFYSLVRRYVQHHGRLDLHRPMAGEGKPETFDGVVELYFDSVDDLEKAYTHPEYLAILRPDEARFIKGPSMRFVVEERPVNKANSGGS</sequence>
<evidence type="ECO:0000259" key="2">
    <source>
        <dbReference type="Pfam" id="PF07110"/>
    </source>
</evidence>
<comment type="similarity">
    <text evidence="1">Belongs to the tpcK family.</text>
</comment>
<dbReference type="InterPro" id="IPR011008">
    <property type="entry name" value="Dimeric_a/b-barrel"/>
</dbReference>
<proteinExistence type="inferred from homology"/>
<dbReference type="SUPFAM" id="SSF54909">
    <property type="entry name" value="Dimeric alpha+beta barrel"/>
    <property type="match status" value="2"/>
</dbReference>
<dbReference type="STRING" id="454130.A0A0U5GLH1"/>
<accession>A0A0U5GLH1</accession>
<keyword evidence="4" id="KW-1185">Reference proteome</keyword>
<dbReference type="Proteomes" id="UP000054771">
    <property type="component" value="Unassembled WGS sequence"/>
</dbReference>
<evidence type="ECO:0000256" key="1">
    <source>
        <dbReference type="ARBA" id="ARBA00005986"/>
    </source>
</evidence>
<name>A0A0U5GLH1_ASPCI</name>
<protein>
    <recommendedName>
        <fullName evidence="2">EthD domain-containing protein</fullName>
    </recommendedName>
</protein>
<dbReference type="InterPro" id="IPR009799">
    <property type="entry name" value="EthD_dom"/>
</dbReference>
<organism evidence="3 4">
    <name type="scientific">Aspergillus calidoustus</name>
    <dbReference type="NCBI Taxonomy" id="454130"/>
    <lineage>
        <taxon>Eukaryota</taxon>
        <taxon>Fungi</taxon>
        <taxon>Dikarya</taxon>
        <taxon>Ascomycota</taxon>
        <taxon>Pezizomycotina</taxon>
        <taxon>Eurotiomycetes</taxon>
        <taxon>Eurotiomycetidae</taxon>
        <taxon>Eurotiales</taxon>
        <taxon>Aspergillaceae</taxon>
        <taxon>Aspergillus</taxon>
        <taxon>Aspergillus subgen. Nidulantes</taxon>
    </lineage>
</organism>
<evidence type="ECO:0000313" key="3">
    <source>
        <dbReference type="EMBL" id="CEN59923.1"/>
    </source>
</evidence>
<dbReference type="Pfam" id="PF07110">
    <property type="entry name" value="EthD"/>
    <property type="match status" value="2"/>
</dbReference>
<dbReference type="Gene3D" id="3.30.70.100">
    <property type="match status" value="2"/>
</dbReference>
<dbReference type="EMBL" id="CDMC01000002">
    <property type="protein sequence ID" value="CEN59923.1"/>
    <property type="molecule type" value="Genomic_DNA"/>
</dbReference>
<dbReference type="OrthoDB" id="3454835at2759"/>
<reference evidence="4" key="1">
    <citation type="journal article" date="2016" name="Genome Announc.">
        <title>Draft genome sequences of fungus Aspergillus calidoustus.</title>
        <authorList>
            <person name="Horn F."/>
            <person name="Linde J."/>
            <person name="Mattern D.J."/>
            <person name="Walther G."/>
            <person name="Guthke R."/>
            <person name="Scherlach K."/>
            <person name="Martin K."/>
            <person name="Brakhage A.A."/>
            <person name="Petzke L."/>
            <person name="Valiante V."/>
        </authorList>
    </citation>
    <scope>NUCLEOTIDE SEQUENCE [LARGE SCALE GENOMIC DNA]</scope>
    <source>
        <strain evidence="4">SF006504</strain>
    </source>
</reference>
<evidence type="ECO:0000313" key="4">
    <source>
        <dbReference type="Proteomes" id="UP000054771"/>
    </source>
</evidence>
<dbReference type="GO" id="GO:0016491">
    <property type="term" value="F:oxidoreductase activity"/>
    <property type="evidence" value="ECO:0007669"/>
    <property type="project" value="InterPro"/>
</dbReference>
<feature type="domain" description="EthD" evidence="2">
    <location>
        <begin position="138"/>
        <end position="228"/>
    </location>
</feature>